<comment type="similarity">
    <text evidence="1 9">Belongs to the metallo-dependent hydrolases superfamily. NagA family.</text>
</comment>
<dbReference type="OrthoDB" id="9776488at2"/>
<dbReference type="PANTHER" id="PTHR11113:SF14">
    <property type="entry name" value="N-ACETYLGLUCOSAMINE-6-PHOSPHATE DEACETYLASE"/>
    <property type="match status" value="1"/>
</dbReference>
<dbReference type="FunFam" id="3.20.20.140:FF:000004">
    <property type="entry name" value="N-acetylglucosamine-6-phosphate deacetylase"/>
    <property type="match status" value="1"/>
</dbReference>
<comment type="pathway">
    <text evidence="8">Amino-sugar metabolism; N-acetylneuraminate degradation; D-fructose 6-phosphate from N-acetylneuraminate: step 4/5.</text>
</comment>
<keyword evidence="6 9" id="KW-0119">Carbohydrate metabolism</keyword>
<evidence type="ECO:0000256" key="12">
    <source>
        <dbReference type="PIRSR" id="PIRSR038994-3"/>
    </source>
</evidence>
<evidence type="ECO:0000256" key="6">
    <source>
        <dbReference type="ARBA" id="ARBA00023277"/>
    </source>
</evidence>
<gene>
    <name evidence="14" type="primary">nagA</name>
    <name evidence="14" type="ORF">FE782_10635</name>
</gene>
<dbReference type="SUPFAM" id="SSF51338">
    <property type="entry name" value="Composite domain of metallo-dependent hydrolases"/>
    <property type="match status" value="1"/>
</dbReference>
<evidence type="ECO:0000256" key="1">
    <source>
        <dbReference type="ARBA" id="ARBA00010716"/>
    </source>
</evidence>
<dbReference type="Gene3D" id="3.20.20.140">
    <property type="entry name" value="Metal-dependent hydrolases"/>
    <property type="match status" value="1"/>
</dbReference>
<feature type="binding site" evidence="11">
    <location>
        <position position="148"/>
    </location>
    <ligand>
        <name>substrate</name>
    </ligand>
</feature>
<feature type="binding site" evidence="12">
    <location>
        <position position="137"/>
    </location>
    <ligand>
        <name>Zn(2+)</name>
        <dbReference type="ChEBI" id="CHEBI:29105"/>
    </ligand>
</feature>
<feature type="active site" description="Proton donor/acceptor" evidence="10">
    <location>
        <position position="282"/>
    </location>
</feature>
<dbReference type="Pfam" id="PF01979">
    <property type="entry name" value="Amidohydro_1"/>
    <property type="match status" value="1"/>
</dbReference>
<dbReference type="RefSeq" id="WP_138194071.1">
    <property type="nucleotide sequence ID" value="NZ_VCIW01000005.1"/>
</dbReference>
<dbReference type="InterPro" id="IPR011059">
    <property type="entry name" value="Metal-dep_hydrolase_composite"/>
</dbReference>
<evidence type="ECO:0000256" key="9">
    <source>
        <dbReference type="PIRNR" id="PIRNR038994"/>
    </source>
</evidence>
<comment type="catalytic activity">
    <reaction evidence="7">
        <text>N-acetyl-D-glucosamine 6-phosphate + H2O = D-glucosamine 6-phosphate + acetate</text>
        <dbReference type="Rhea" id="RHEA:22936"/>
        <dbReference type="ChEBI" id="CHEBI:15377"/>
        <dbReference type="ChEBI" id="CHEBI:30089"/>
        <dbReference type="ChEBI" id="CHEBI:57513"/>
        <dbReference type="ChEBI" id="CHEBI:58725"/>
        <dbReference type="EC" id="3.5.1.25"/>
    </reaction>
</comment>
<sequence>MADHSVLWVNAEIYTPSTRIVNGRMLVGPGGRIEAVGGAEIDGREGTEIRDAGGKRLVPGFIDVHVHGGGGFSGMDGKTSLAGMSKYHASRGTTAFLATTVAADCTTIVSTLDQWRESAEEGALGREGANLIGMHLEGPFLNPARGGAQNPASLRKPDMEEMDRYLEVAGRWIRMVTIAPELEGAERVIRRLAERNVTVSAGHTDATYEQMREAARLGVTHVTHHFNGMSPLKSREPGVTGAGLRMPELTIELIADGYHIHPEMIALAFDAKPTDRIVLVTDAMLCAGCPDGLYETEGIRIRMSGGKVTLADGTSLAGSGLDMLAAFRNAIAFTGLPTERILPTLTSVPARQAGVADRKGRLAAGMDADFLLLDAEWNLIGTYVGGREVFRRKESEEEASERRLGKSPP</sequence>
<name>A0A5R9GKY1_9BACL</name>
<dbReference type="Gene3D" id="2.30.40.10">
    <property type="entry name" value="Urease, subunit C, domain 1"/>
    <property type="match status" value="1"/>
</dbReference>
<organism evidence="14 15">
    <name type="scientific">Paenibacillus antri</name>
    <dbReference type="NCBI Taxonomy" id="2582848"/>
    <lineage>
        <taxon>Bacteria</taxon>
        <taxon>Bacillati</taxon>
        <taxon>Bacillota</taxon>
        <taxon>Bacilli</taxon>
        <taxon>Bacillales</taxon>
        <taxon>Paenibacillaceae</taxon>
        <taxon>Paenibacillus</taxon>
    </lineage>
</organism>
<feature type="binding site" evidence="11">
    <location>
        <position position="235"/>
    </location>
    <ligand>
        <name>substrate</name>
    </ligand>
</feature>
<feature type="binding site" evidence="11">
    <location>
        <position position="259"/>
    </location>
    <ligand>
        <name>substrate</name>
    </ligand>
</feature>
<dbReference type="EMBL" id="VCIW01000005">
    <property type="protein sequence ID" value="TLS52415.1"/>
    <property type="molecule type" value="Genomic_DNA"/>
</dbReference>
<feature type="domain" description="Amidohydrolase-related" evidence="13">
    <location>
        <begin position="57"/>
        <end position="387"/>
    </location>
</feature>
<comment type="cofactor">
    <cofactor evidence="12">
        <name>a divalent metal cation</name>
        <dbReference type="ChEBI" id="CHEBI:60240"/>
    </cofactor>
    <text evidence="12">Binds 1 divalent metal cation per subunit.</text>
</comment>
<dbReference type="SUPFAM" id="SSF51556">
    <property type="entry name" value="Metallo-dependent hydrolases"/>
    <property type="match status" value="1"/>
</dbReference>
<dbReference type="CDD" id="cd00854">
    <property type="entry name" value="NagA"/>
    <property type="match status" value="1"/>
</dbReference>
<dbReference type="EC" id="3.5.1.25" evidence="2"/>
<keyword evidence="5 9" id="KW-0378">Hydrolase</keyword>
<evidence type="ECO:0000256" key="10">
    <source>
        <dbReference type="PIRSR" id="PIRSR038994-1"/>
    </source>
</evidence>
<evidence type="ECO:0000256" key="5">
    <source>
        <dbReference type="ARBA" id="ARBA00022801"/>
    </source>
</evidence>
<proteinExistence type="inferred from homology"/>
<feature type="binding site" evidence="12">
    <location>
        <position position="203"/>
    </location>
    <ligand>
        <name>Zn(2+)</name>
        <dbReference type="ChEBI" id="CHEBI:29105"/>
    </ligand>
</feature>
<feature type="binding site" evidence="11">
    <location>
        <begin position="227"/>
        <end position="228"/>
    </location>
    <ligand>
        <name>substrate</name>
    </ligand>
</feature>
<keyword evidence="4 12" id="KW-0479">Metal-binding</keyword>
<accession>A0A5R9GKY1</accession>
<dbReference type="PIRSF" id="PIRSF038994">
    <property type="entry name" value="NagA"/>
    <property type="match status" value="1"/>
</dbReference>
<evidence type="ECO:0000259" key="13">
    <source>
        <dbReference type="Pfam" id="PF01979"/>
    </source>
</evidence>
<evidence type="ECO:0000256" key="8">
    <source>
        <dbReference type="ARBA" id="ARBA00060590"/>
    </source>
</evidence>
<evidence type="ECO:0000256" key="2">
    <source>
        <dbReference type="ARBA" id="ARBA00011899"/>
    </source>
</evidence>
<dbReference type="PANTHER" id="PTHR11113">
    <property type="entry name" value="N-ACETYLGLUCOSAMINE-6-PHOSPHATE DEACETYLASE"/>
    <property type="match status" value="1"/>
</dbReference>
<dbReference type="Proteomes" id="UP000309676">
    <property type="component" value="Unassembled WGS sequence"/>
</dbReference>
<dbReference type="AlphaFoldDB" id="A0A5R9GKY1"/>
<evidence type="ECO:0000256" key="7">
    <source>
        <dbReference type="ARBA" id="ARBA00047647"/>
    </source>
</evidence>
<dbReference type="NCBIfam" id="TIGR00221">
    <property type="entry name" value="nagA"/>
    <property type="match status" value="1"/>
</dbReference>
<dbReference type="GO" id="GO:0046872">
    <property type="term" value="F:metal ion binding"/>
    <property type="evidence" value="ECO:0007669"/>
    <property type="project" value="UniProtKB-KW"/>
</dbReference>
<evidence type="ECO:0000313" key="14">
    <source>
        <dbReference type="EMBL" id="TLS52415.1"/>
    </source>
</evidence>
<dbReference type="InterPro" id="IPR003764">
    <property type="entry name" value="GlcNAc_6-P_deAcase"/>
</dbReference>
<dbReference type="InterPro" id="IPR006680">
    <property type="entry name" value="Amidohydro-rel"/>
</dbReference>
<feature type="binding site" evidence="12">
    <location>
        <position position="224"/>
    </location>
    <ligand>
        <name>Zn(2+)</name>
        <dbReference type="ChEBI" id="CHEBI:29105"/>
    </ligand>
</feature>
<feature type="binding site" evidence="11">
    <location>
        <begin position="316"/>
        <end position="318"/>
    </location>
    <ligand>
        <name>substrate</name>
    </ligand>
</feature>
<evidence type="ECO:0000313" key="15">
    <source>
        <dbReference type="Proteomes" id="UP000309676"/>
    </source>
</evidence>
<reference evidence="14 15" key="1">
    <citation type="submission" date="2019-05" db="EMBL/GenBank/DDBJ databases">
        <authorList>
            <person name="Narsing Rao M.P."/>
            <person name="Li W.J."/>
        </authorList>
    </citation>
    <scope>NUCLEOTIDE SEQUENCE [LARGE SCALE GENOMIC DNA]</scope>
    <source>
        <strain evidence="14 15">SYSU_K30003</strain>
    </source>
</reference>
<dbReference type="InterPro" id="IPR032466">
    <property type="entry name" value="Metal_Hydrolase"/>
</dbReference>
<evidence type="ECO:0000256" key="4">
    <source>
        <dbReference type="ARBA" id="ARBA00022723"/>
    </source>
</evidence>
<dbReference type="GO" id="GO:0008448">
    <property type="term" value="F:N-acetylglucosamine-6-phosphate deacetylase activity"/>
    <property type="evidence" value="ECO:0007669"/>
    <property type="project" value="UniProtKB-EC"/>
</dbReference>
<comment type="caution">
    <text evidence="14">The sequence shown here is derived from an EMBL/GenBank/DDBJ whole genome shotgun (WGS) entry which is preliminary data.</text>
</comment>
<dbReference type="GO" id="GO:0006046">
    <property type="term" value="P:N-acetylglucosamine catabolic process"/>
    <property type="evidence" value="ECO:0007669"/>
    <property type="project" value="TreeGrafter"/>
</dbReference>
<protein>
    <recommendedName>
        <fullName evidence="3">N-acetylglucosamine-6-phosphate deacetylase</fullName>
        <ecNumber evidence="2">3.5.1.25</ecNumber>
    </recommendedName>
</protein>
<keyword evidence="15" id="KW-1185">Reference proteome</keyword>
<evidence type="ECO:0000256" key="3">
    <source>
        <dbReference type="ARBA" id="ARBA00018029"/>
    </source>
</evidence>
<evidence type="ECO:0000256" key="11">
    <source>
        <dbReference type="PIRSR" id="PIRSR038994-2"/>
    </source>
</evidence>